<dbReference type="Pfam" id="PF00030">
    <property type="entry name" value="Crystall"/>
    <property type="match status" value="2"/>
</dbReference>
<dbReference type="AlphaFoldDB" id="A0A803KEX2"/>
<comment type="similarity">
    <text evidence="2">Belongs to the beta/gamma-crystallin family.</text>
</comment>
<dbReference type="FunFam" id="2.60.20.10:FF:000016">
    <property type="entry name" value="Uncharacterized protein"/>
    <property type="match status" value="1"/>
</dbReference>
<feature type="domain" description="Beta/gamma crystallin 'Greek key'" evidence="6">
    <location>
        <begin position="88"/>
        <end position="128"/>
    </location>
</feature>
<evidence type="ECO:0000256" key="2">
    <source>
        <dbReference type="ARBA" id="ARBA00009646"/>
    </source>
</evidence>
<dbReference type="SUPFAM" id="SSF49695">
    <property type="entry name" value="gamma-Crystallin-like"/>
    <property type="match status" value="1"/>
</dbReference>
<evidence type="ECO:0000313" key="7">
    <source>
        <dbReference type="Ensembl" id="ENSXETP00000118922"/>
    </source>
</evidence>
<dbReference type="InterPro" id="IPR050252">
    <property type="entry name" value="Beta/Gamma-Crystallin"/>
</dbReference>
<evidence type="ECO:0000256" key="3">
    <source>
        <dbReference type="ARBA" id="ARBA00011245"/>
    </source>
</evidence>
<protein>
    <recommendedName>
        <fullName evidence="6">Beta/gamma crystallin 'Greek key' domain-containing protein</fullName>
    </recommendedName>
</protein>
<sequence>MNRIELFQLQNLQGSSVALTADSPDLSTVGFWRKAQSLRVCGDPWVVFTNQQYEGDFSFYEEGTYNSIPGFAGFIGSVRVVPGGFSCPSIILYEHINYEGRSVPVKKSVDSVVPIGFNDMASSHRVESGAWILYEHINYRGHRMVTVAGDNVPNYVPLGWNDVLSSLRPITCSACCE</sequence>
<accession>A0A803KEX2</accession>
<reference evidence="7" key="2">
    <citation type="submission" date="2021-03" db="UniProtKB">
        <authorList>
            <consortium name="Ensembl"/>
        </authorList>
    </citation>
    <scope>IDENTIFICATION</scope>
</reference>
<dbReference type="Ensembl" id="ENSXETT00000106685">
    <property type="protein sequence ID" value="ENSXETP00000118922"/>
    <property type="gene ID" value="ENSXETG00000043133"/>
</dbReference>
<reference evidence="7" key="1">
    <citation type="journal article" date="2010" name="Science">
        <title>The genome of the Western clawed frog Xenopus tropicalis.</title>
        <authorList>
            <person name="Hellsten U."/>
            <person name="Harland R.M."/>
            <person name="Gilchrist M.J."/>
            <person name="Hendrix D."/>
            <person name="Jurka J."/>
            <person name="Kapitonov V."/>
            <person name="Ovcharenko I."/>
            <person name="Putnam N.H."/>
            <person name="Shu S."/>
            <person name="Taher L."/>
            <person name="Blitz I.L."/>
            <person name="Blumberg B."/>
            <person name="Dichmann D.S."/>
            <person name="Dubchak I."/>
            <person name="Amaya E."/>
            <person name="Detter J.C."/>
            <person name="Fletcher R."/>
            <person name="Gerhard D.S."/>
            <person name="Goodstein D."/>
            <person name="Graves T."/>
            <person name="Grigoriev I.V."/>
            <person name="Grimwood J."/>
            <person name="Kawashima T."/>
            <person name="Lindquist E."/>
            <person name="Lucas S.M."/>
            <person name="Mead P.E."/>
            <person name="Mitros T."/>
            <person name="Ogino H."/>
            <person name="Ohta Y."/>
            <person name="Poliakov A.V."/>
            <person name="Pollet N."/>
            <person name="Robert J."/>
            <person name="Salamov A."/>
            <person name="Sater A.K."/>
            <person name="Schmutz J."/>
            <person name="Terry A."/>
            <person name="Vize P.D."/>
            <person name="Warren W.C."/>
            <person name="Wells D."/>
            <person name="Wills A."/>
            <person name="Wilson R.K."/>
            <person name="Zimmerman L.B."/>
            <person name="Zorn A.M."/>
            <person name="Grainger R."/>
            <person name="Grammer T."/>
            <person name="Khokha M.K."/>
            <person name="Richardson P.M."/>
            <person name="Rokhsar D.S."/>
        </authorList>
    </citation>
    <scope>NUCLEOTIDE SEQUENCE [LARGE SCALE GENOMIC DNA]</scope>
    <source>
        <strain evidence="7">Nigerian</strain>
    </source>
</reference>
<evidence type="ECO:0000259" key="6">
    <source>
        <dbReference type="PROSITE" id="PS50915"/>
    </source>
</evidence>
<organism evidence="7">
    <name type="scientific">Xenopus tropicalis</name>
    <name type="common">Western clawed frog</name>
    <name type="synonym">Silurana tropicalis</name>
    <dbReference type="NCBI Taxonomy" id="8364"/>
    <lineage>
        <taxon>Eukaryota</taxon>
        <taxon>Metazoa</taxon>
        <taxon>Chordata</taxon>
        <taxon>Craniata</taxon>
        <taxon>Vertebrata</taxon>
        <taxon>Euteleostomi</taxon>
        <taxon>Amphibia</taxon>
        <taxon>Batrachia</taxon>
        <taxon>Anura</taxon>
        <taxon>Pipoidea</taxon>
        <taxon>Pipidae</taxon>
        <taxon>Xenopodinae</taxon>
        <taxon>Xenopus</taxon>
        <taxon>Silurana</taxon>
    </lineage>
</organism>
<dbReference type="PANTHER" id="PTHR11818:SF103">
    <property type="entry name" value="BETA_GAMMA CRYSTALLIN 'GREEK KEY' DOMAIN-CONTAINING PROTEIN"/>
    <property type="match status" value="1"/>
</dbReference>
<dbReference type="Gene3D" id="2.60.20.10">
    <property type="entry name" value="Crystallins"/>
    <property type="match status" value="2"/>
</dbReference>
<comment type="subunit">
    <text evidence="3">Monomer.</text>
</comment>
<dbReference type="PANTHER" id="PTHR11818">
    <property type="entry name" value="BETA/GAMMA CRYSTALLIN"/>
    <property type="match status" value="1"/>
</dbReference>
<dbReference type="InParanoid" id="A0A803KEX2"/>
<evidence type="ECO:0000256" key="5">
    <source>
        <dbReference type="ARBA" id="ARBA00022737"/>
    </source>
</evidence>
<dbReference type="InterPro" id="IPR001064">
    <property type="entry name" value="Beta/gamma_crystallin"/>
</dbReference>
<dbReference type="SMART" id="SM00247">
    <property type="entry name" value="XTALbg"/>
    <property type="match status" value="2"/>
</dbReference>
<name>A0A803KEX2_XENTR</name>
<dbReference type="PROSITE" id="PS50915">
    <property type="entry name" value="CRYSTALLIN_BETA_GAMMA"/>
    <property type="match status" value="2"/>
</dbReference>
<proteinExistence type="inferred from homology"/>
<comment type="function">
    <text evidence="1">Crystallins are the dominant structural components of the vertebrate eye lens.</text>
</comment>
<keyword evidence="4" id="KW-0273">Eye lens protein</keyword>
<evidence type="ECO:0000256" key="1">
    <source>
        <dbReference type="ARBA" id="ARBA00003689"/>
    </source>
</evidence>
<dbReference type="InterPro" id="IPR011024">
    <property type="entry name" value="G_crystallin-like"/>
</dbReference>
<evidence type="ECO:0000256" key="4">
    <source>
        <dbReference type="ARBA" id="ARBA00022613"/>
    </source>
</evidence>
<keyword evidence="5" id="KW-0677">Repeat</keyword>
<dbReference type="GeneTree" id="ENSGT00420000030545"/>
<dbReference type="GO" id="GO:0005212">
    <property type="term" value="F:structural constituent of eye lens"/>
    <property type="evidence" value="ECO:0007669"/>
    <property type="project" value="UniProtKB-KW"/>
</dbReference>
<feature type="domain" description="Beta/gamma crystallin 'Greek key'" evidence="6">
    <location>
        <begin position="129"/>
        <end position="171"/>
    </location>
</feature>